<dbReference type="Proteomes" id="UP000326289">
    <property type="component" value="Unassembled WGS sequence"/>
</dbReference>
<dbReference type="EMBL" id="ML732770">
    <property type="protein sequence ID" value="KAB8277919.1"/>
    <property type="molecule type" value="Genomic_DNA"/>
</dbReference>
<keyword evidence="2" id="KW-1185">Reference proteome</keyword>
<sequence length="59" mass="6749">MDWSLSNIVLHPNMDVVAGVIDWEMAAFFPKGGKSIHRMCHQWAGWETLFDGIEFPVET</sequence>
<evidence type="ECO:0008006" key="3">
    <source>
        <dbReference type="Google" id="ProtNLM"/>
    </source>
</evidence>
<reference evidence="1 2" key="1">
    <citation type="submission" date="2019-04" db="EMBL/GenBank/DDBJ databases">
        <title>Fungal friends and foes A comparative genomics study of 23 Aspergillus species from section Flavi.</title>
        <authorList>
            <consortium name="DOE Joint Genome Institute"/>
            <person name="Kjaerbolling I."/>
            <person name="Vesth T.C."/>
            <person name="Frisvad J.C."/>
            <person name="Nybo J.L."/>
            <person name="Theobald S."/>
            <person name="Kildgaard S."/>
            <person name="Petersen T.I."/>
            <person name="Kuo A."/>
            <person name="Sato A."/>
            <person name="Lyhne E.K."/>
            <person name="Kogle M.E."/>
            <person name="Wiebenga A."/>
            <person name="Kun R.S."/>
            <person name="Lubbers R.J."/>
            <person name="Makela M.R."/>
            <person name="Barry K."/>
            <person name="Chovatia M."/>
            <person name="Clum A."/>
            <person name="Daum C."/>
            <person name="Haridas S."/>
            <person name="He G."/>
            <person name="LaButti K."/>
            <person name="Lipzen A."/>
            <person name="Mondo S."/>
            <person name="Pangilinan J."/>
            <person name="Riley R."/>
            <person name="Salamov A."/>
            <person name="Simmons B.A."/>
            <person name="Magnuson J.K."/>
            <person name="Henrissat B."/>
            <person name="Mortensen U.H."/>
            <person name="Larsen T.O."/>
            <person name="De vries R.P."/>
            <person name="Grigoriev I.V."/>
            <person name="Machida M."/>
            <person name="Baker S.E."/>
            <person name="Andersen M.R."/>
        </authorList>
    </citation>
    <scope>NUCLEOTIDE SEQUENCE [LARGE SCALE GENOMIC DNA]</scope>
    <source>
        <strain evidence="1 2">CBS 117635</strain>
    </source>
</reference>
<organism evidence="1 2">
    <name type="scientific">Aspergillus minisclerotigenes</name>
    <dbReference type="NCBI Taxonomy" id="656917"/>
    <lineage>
        <taxon>Eukaryota</taxon>
        <taxon>Fungi</taxon>
        <taxon>Dikarya</taxon>
        <taxon>Ascomycota</taxon>
        <taxon>Pezizomycotina</taxon>
        <taxon>Eurotiomycetes</taxon>
        <taxon>Eurotiomycetidae</taxon>
        <taxon>Eurotiales</taxon>
        <taxon>Aspergillaceae</taxon>
        <taxon>Aspergillus</taxon>
        <taxon>Aspergillus subgen. Circumdati</taxon>
    </lineage>
</organism>
<name>A0A5N6JHV7_9EURO</name>
<proteinExistence type="predicted"/>
<gene>
    <name evidence="1" type="ORF">BDV30DRAFT_204503</name>
</gene>
<dbReference type="AlphaFoldDB" id="A0A5N6JHV7"/>
<evidence type="ECO:0000313" key="2">
    <source>
        <dbReference type="Proteomes" id="UP000326289"/>
    </source>
</evidence>
<evidence type="ECO:0000313" key="1">
    <source>
        <dbReference type="EMBL" id="KAB8277919.1"/>
    </source>
</evidence>
<protein>
    <recommendedName>
        <fullName evidence="3">Aminoglycoside phosphotransferase domain-containing protein</fullName>
    </recommendedName>
</protein>
<accession>A0A5N6JHV7</accession>